<dbReference type="SUPFAM" id="SSF56300">
    <property type="entry name" value="Metallo-dependent phosphatases"/>
    <property type="match status" value="1"/>
</dbReference>
<name>A0ABR6KX47_9HYPH</name>
<reference evidence="3 4" key="1">
    <citation type="submission" date="2020-08" db="EMBL/GenBank/DDBJ databases">
        <title>Genomic Encyclopedia of Type Strains, Phase IV (KMG-IV): sequencing the most valuable type-strain genomes for metagenomic binning, comparative biology and taxonomic classification.</title>
        <authorList>
            <person name="Goeker M."/>
        </authorList>
    </citation>
    <scope>NUCLEOTIDE SEQUENCE [LARGE SCALE GENOMIC DNA]</scope>
    <source>
        <strain evidence="3 4">DSM 7050</strain>
    </source>
</reference>
<comment type="caution">
    <text evidence="3">The sequence shown here is derived from an EMBL/GenBank/DDBJ whole genome shotgun (WGS) entry which is preliminary data.</text>
</comment>
<dbReference type="PANTHER" id="PTHR33393">
    <property type="entry name" value="POLYGLUTAMINE SYNTHESIS ACCESSORY PROTEIN RV0574C-RELATED"/>
    <property type="match status" value="1"/>
</dbReference>
<organism evidence="3 4">
    <name type="scientific">Aminobacter niigataensis</name>
    <dbReference type="NCBI Taxonomy" id="83265"/>
    <lineage>
        <taxon>Bacteria</taxon>
        <taxon>Pseudomonadati</taxon>
        <taxon>Pseudomonadota</taxon>
        <taxon>Alphaproteobacteria</taxon>
        <taxon>Hyphomicrobiales</taxon>
        <taxon>Phyllobacteriaceae</taxon>
        <taxon>Aminobacter</taxon>
    </lineage>
</organism>
<evidence type="ECO:0000313" key="3">
    <source>
        <dbReference type="EMBL" id="MBB4648391.1"/>
    </source>
</evidence>
<dbReference type="InterPro" id="IPR029052">
    <property type="entry name" value="Metallo-depent_PP-like"/>
</dbReference>
<dbReference type="EMBL" id="JACHOT010000001">
    <property type="protein sequence ID" value="MBB4648391.1"/>
    <property type="molecule type" value="Genomic_DNA"/>
</dbReference>
<accession>A0ABR6KX47</accession>
<gene>
    <name evidence="3" type="ORF">GGQ99_000113</name>
</gene>
<evidence type="ECO:0000259" key="2">
    <source>
        <dbReference type="PROSITE" id="PS50287"/>
    </source>
</evidence>
<dbReference type="InterPro" id="IPR019079">
    <property type="entry name" value="Capsule_synth_CapA"/>
</dbReference>
<dbReference type="InterPro" id="IPR052169">
    <property type="entry name" value="CW_Biosynth-Accessory"/>
</dbReference>
<dbReference type="Pfam" id="PF09587">
    <property type="entry name" value="PGA_cap"/>
    <property type="match status" value="1"/>
</dbReference>
<protein>
    <submittedName>
        <fullName evidence="3">Poly-gamma-glutamate synthesis protein (Capsule biosynthesis protein)</fullName>
    </submittedName>
</protein>
<dbReference type="SMART" id="SM00854">
    <property type="entry name" value="PGA_cap"/>
    <property type="match status" value="1"/>
</dbReference>
<evidence type="ECO:0000256" key="1">
    <source>
        <dbReference type="ARBA" id="ARBA00005662"/>
    </source>
</evidence>
<evidence type="ECO:0000313" key="4">
    <source>
        <dbReference type="Proteomes" id="UP000539538"/>
    </source>
</evidence>
<dbReference type="Proteomes" id="UP000539538">
    <property type="component" value="Unassembled WGS sequence"/>
</dbReference>
<dbReference type="Gene3D" id="3.60.21.10">
    <property type="match status" value="1"/>
</dbReference>
<keyword evidence="4" id="KW-1185">Reference proteome</keyword>
<dbReference type="PANTHER" id="PTHR33393:SF11">
    <property type="entry name" value="POLYGLUTAMINE SYNTHESIS ACCESSORY PROTEIN RV0574C-RELATED"/>
    <property type="match status" value="1"/>
</dbReference>
<feature type="domain" description="SRCR" evidence="2">
    <location>
        <begin position="313"/>
        <end position="348"/>
    </location>
</feature>
<comment type="similarity">
    <text evidence="1">Belongs to the CapA family.</text>
</comment>
<proteinExistence type="inferred from homology"/>
<dbReference type="PROSITE" id="PS50287">
    <property type="entry name" value="SRCR_2"/>
    <property type="match status" value="1"/>
</dbReference>
<dbReference type="InterPro" id="IPR001190">
    <property type="entry name" value="SRCR"/>
</dbReference>
<sequence length="348" mass="37406">MSSNYPFAYKASWPARFLKPSLRGSISAPVPAEAVLLPRPEKSVRLAFVGDISAVANRRSPVCDGELKALLASADLVVGNCESPVVRRPRARFGTRLGTHHAMTCEFLAGALEATGMTPQRLVLSLANNHVLDQGIEGFDETLSTLGALGIATIGTSTAVTKVAVGPLRLGLVAFTQWRNAAAAEFAGRVAMAEGFFADSRDGMAGAQGVDLMCAVPHWDWEFRHFPRDQTQAWAERLAELGIGLVAGHHAHVVQPMARIRETLVAYGLGDFFGTALARQPWPGRLGAILMAEVSADASTRGRIASYRLVPFMRLRDGDRETLVPLDKVEGRPGVQARARWEAVCQGG</sequence>
<dbReference type="RefSeq" id="WP_343061622.1">
    <property type="nucleotide sequence ID" value="NZ_BAAAVZ010000008.1"/>
</dbReference>